<evidence type="ECO:0000313" key="6">
    <source>
        <dbReference type="EMBL" id="VAW30876.1"/>
    </source>
</evidence>
<organism evidence="6">
    <name type="scientific">hydrothermal vent metagenome</name>
    <dbReference type="NCBI Taxonomy" id="652676"/>
    <lineage>
        <taxon>unclassified sequences</taxon>
        <taxon>metagenomes</taxon>
        <taxon>ecological metagenomes</taxon>
    </lineage>
</organism>
<dbReference type="AlphaFoldDB" id="A0A3B0VFT0"/>
<keyword evidence="2 5" id="KW-0812">Transmembrane</keyword>
<evidence type="ECO:0000256" key="4">
    <source>
        <dbReference type="ARBA" id="ARBA00023136"/>
    </source>
</evidence>
<evidence type="ECO:0000256" key="2">
    <source>
        <dbReference type="ARBA" id="ARBA00022692"/>
    </source>
</evidence>
<dbReference type="EMBL" id="UOEU01000105">
    <property type="protein sequence ID" value="VAW30876.1"/>
    <property type="molecule type" value="Genomic_DNA"/>
</dbReference>
<feature type="transmembrane region" description="Helical" evidence="5">
    <location>
        <begin position="63"/>
        <end position="93"/>
    </location>
</feature>
<protein>
    <recommendedName>
        <fullName evidence="7">DUF4870 domain-containing protein</fullName>
    </recommendedName>
</protein>
<accession>A0A3B0VFT0</accession>
<evidence type="ECO:0000256" key="5">
    <source>
        <dbReference type="SAM" id="Phobius"/>
    </source>
</evidence>
<dbReference type="InterPro" id="IPR019109">
    <property type="entry name" value="MamF_MmsF"/>
</dbReference>
<dbReference type="Pfam" id="PF09685">
    <property type="entry name" value="MamF_MmsF"/>
    <property type="match status" value="1"/>
</dbReference>
<comment type="subcellular location">
    <subcellularLocation>
        <location evidence="1">Membrane</location>
        <topology evidence="1">Multi-pass membrane protein</topology>
    </subcellularLocation>
</comment>
<keyword evidence="3 5" id="KW-1133">Transmembrane helix</keyword>
<sequence length="116" mass="12949">MSDDIDITNDEMNLEGPSDDDKLWALLAYVFTPLIPIILMLMEGKKNRPFIKAHNGQALVWGILSMVLGVPLSAFLCGIPSLALWILSIYWGWQAYQGQEVNIPIVTDFVKGQGWA</sequence>
<gene>
    <name evidence="6" type="ORF">MNBD_CHLOROFLEXI01-2594</name>
</gene>
<reference evidence="6" key="1">
    <citation type="submission" date="2018-06" db="EMBL/GenBank/DDBJ databases">
        <authorList>
            <person name="Zhirakovskaya E."/>
        </authorList>
    </citation>
    <scope>NUCLEOTIDE SEQUENCE</scope>
</reference>
<evidence type="ECO:0000256" key="1">
    <source>
        <dbReference type="ARBA" id="ARBA00004141"/>
    </source>
</evidence>
<feature type="transmembrane region" description="Helical" evidence="5">
    <location>
        <begin position="23"/>
        <end position="42"/>
    </location>
</feature>
<name>A0A3B0VFT0_9ZZZZ</name>
<keyword evidence="4 5" id="KW-0472">Membrane</keyword>
<evidence type="ECO:0008006" key="7">
    <source>
        <dbReference type="Google" id="ProtNLM"/>
    </source>
</evidence>
<evidence type="ECO:0000256" key="3">
    <source>
        <dbReference type="ARBA" id="ARBA00022989"/>
    </source>
</evidence>
<proteinExistence type="predicted"/>